<evidence type="ECO:0000256" key="4">
    <source>
        <dbReference type="ARBA" id="ARBA00019595"/>
    </source>
</evidence>
<comment type="function">
    <text evidence="2 7">Catalyzes the epimerization of the C3' and C5'positions of dTDP-6-deoxy-D-xylo-4-hexulose, forming dTDP-6-deoxy-L-lyxo-4-hexulose.</text>
</comment>
<feature type="active site" description="Proton acceptor" evidence="5">
    <location>
        <position position="62"/>
    </location>
</feature>
<dbReference type="GO" id="GO:0005829">
    <property type="term" value="C:cytosol"/>
    <property type="evidence" value="ECO:0007669"/>
    <property type="project" value="TreeGrafter"/>
</dbReference>
<dbReference type="KEGG" id="xcb:XC_2171"/>
<evidence type="ECO:0000256" key="6">
    <source>
        <dbReference type="PIRSR" id="PIRSR600888-3"/>
    </source>
</evidence>
<sequence>MIFRPTPLSGAFIIEPEPRGDARGWFARVFCTQEMAQAGLVDQFVQVNNSFNAEAGTLRGMHYQLPPAPEVKIVRCIRGALWDAIVDLRPDSPTYLQWYGVELTADNRLALYVPRGFAHGFITLQAQTEALYFASAMYTPAAERGLRWDDARIGIRWPCTPALVSDKDAAWPEFNEQVHGVTQLTGLTQQERA</sequence>
<dbReference type="UniPathway" id="UPA00124"/>
<gene>
    <name evidence="8" type="ordered locus">XC_2171</name>
</gene>
<evidence type="ECO:0000313" key="9">
    <source>
        <dbReference type="Proteomes" id="UP000000420"/>
    </source>
</evidence>
<dbReference type="EMBL" id="CP000050">
    <property type="protein sequence ID" value="AAY49227.1"/>
    <property type="molecule type" value="Genomic_DNA"/>
</dbReference>
<dbReference type="InterPro" id="IPR000888">
    <property type="entry name" value="RmlC-like"/>
</dbReference>
<dbReference type="Gene3D" id="2.60.120.10">
    <property type="entry name" value="Jelly Rolls"/>
    <property type="match status" value="1"/>
</dbReference>
<evidence type="ECO:0000256" key="7">
    <source>
        <dbReference type="RuleBase" id="RU364069"/>
    </source>
</evidence>
<evidence type="ECO:0000256" key="1">
    <source>
        <dbReference type="ARBA" id="ARBA00001298"/>
    </source>
</evidence>
<feature type="active site" description="Proton donor" evidence="5">
    <location>
        <position position="132"/>
    </location>
</feature>
<organism evidence="8 9">
    <name type="scientific">Xanthomonas campestris pv. campestris (strain 8004)</name>
    <dbReference type="NCBI Taxonomy" id="314565"/>
    <lineage>
        <taxon>Bacteria</taxon>
        <taxon>Pseudomonadati</taxon>
        <taxon>Pseudomonadota</taxon>
        <taxon>Gammaproteobacteria</taxon>
        <taxon>Lysobacterales</taxon>
        <taxon>Lysobacteraceae</taxon>
        <taxon>Xanthomonas</taxon>
    </lineage>
</organism>
<reference evidence="8 9" key="1">
    <citation type="journal article" date="2005" name="Genome Res.">
        <title>Comparative and functional genomic analyses of the pathogenicity of phytopathogen Xanthomonas campestris pv. campestris.</title>
        <authorList>
            <person name="Qian W."/>
            <person name="Jia Y."/>
            <person name="Ren S.X."/>
            <person name="He Y.Q."/>
            <person name="Feng J.X."/>
            <person name="Lu L.F."/>
            <person name="Sun Q."/>
            <person name="Ying G."/>
            <person name="Tang D.J."/>
            <person name="Tang H."/>
            <person name="Wu W."/>
            <person name="Hao P."/>
            <person name="Wang L."/>
            <person name="Jiang B.L."/>
            <person name="Zeng S."/>
            <person name="Gu W.Y."/>
            <person name="Lu G."/>
            <person name="Rong L."/>
            <person name="Tian Y."/>
            <person name="Yao Z."/>
            <person name="Fu G."/>
            <person name="Chen B."/>
            <person name="Fang R."/>
            <person name="Qiang B."/>
            <person name="Chen Z."/>
            <person name="Zhao G.P."/>
            <person name="Tang J.L."/>
            <person name="He C."/>
        </authorList>
    </citation>
    <scope>NUCLEOTIDE SEQUENCE [LARGE SCALE GENOMIC DNA]</scope>
    <source>
        <strain evidence="8 9">8004</strain>
    </source>
</reference>
<evidence type="ECO:0000256" key="3">
    <source>
        <dbReference type="ARBA" id="ARBA00012098"/>
    </source>
</evidence>
<dbReference type="CDD" id="cd00438">
    <property type="entry name" value="cupin_RmlC"/>
    <property type="match status" value="1"/>
</dbReference>
<dbReference type="AlphaFoldDB" id="A0A0H2X988"/>
<accession>A0A0H2X988</accession>
<dbReference type="Pfam" id="PF00908">
    <property type="entry name" value="dTDP_sugar_isom"/>
    <property type="match status" value="1"/>
</dbReference>
<dbReference type="PANTHER" id="PTHR21047">
    <property type="entry name" value="DTDP-6-DEOXY-D-GLUCOSE-3,5 EPIMERASE"/>
    <property type="match status" value="1"/>
</dbReference>
<evidence type="ECO:0000313" key="8">
    <source>
        <dbReference type="EMBL" id="AAY49227.1"/>
    </source>
</evidence>
<comment type="catalytic activity">
    <reaction evidence="1 7">
        <text>dTDP-4-dehydro-6-deoxy-alpha-D-glucose = dTDP-4-dehydro-beta-L-rhamnose</text>
        <dbReference type="Rhea" id="RHEA:16969"/>
        <dbReference type="ChEBI" id="CHEBI:57649"/>
        <dbReference type="ChEBI" id="CHEBI:62830"/>
        <dbReference type="EC" id="5.1.3.13"/>
    </reaction>
</comment>
<dbReference type="GO" id="GO:0000271">
    <property type="term" value="P:polysaccharide biosynthetic process"/>
    <property type="evidence" value="ECO:0007669"/>
    <property type="project" value="TreeGrafter"/>
</dbReference>
<dbReference type="EC" id="5.1.3.13" evidence="3 7"/>
<dbReference type="InterPro" id="IPR011051">
    <property type="entry name" value="RmlC_Cupin_sf"/>
</dbReference>
<feature type="site" description="Participates in a stacking interaction with the thymidine ring of dTDP-4-oxo-6-deoxyglucose" evidence="6">
    <location>
        <position position="138"/>
    </location>
</feature>
<comment type="pathway">
    <text evidence="7">Carbohydrate biosynthesis; dTDP-L-rhamnose biosynthesis.</text>
</comment>
<dbReference type="GO" id="GO:0008830">
    <property type="term" value="F:dTDP-4-dehydrorhamnose 3,5-epimerase activity"/>
    <property type="evidence" value="ECO:0007669"/>
    <property type="project" value="UniProtKB-UniRule"/>
</dbReference>
<name>A0A0H2X988_XANC8</name>
<keyword evidence="7" id="KW-0413">Isomerase</keyword>
<protein>
    <recommendedName>
        <fullName evidence="4 7">dTDP-4-dehydrorhamnose 3,5-epimerase</fullName>
        <ecNumber evidence="3 7">5.1.3.13</ecNumber>
    </recommendedName>
    <alternativeName>
        <fullName evidence="7">Thymidine diphospho-4-keto-rhamnose 3,5-epimerase</fullName>
    </alternativeName>
</protein>
<dbReference type="InterPro" id="IPR014710">
    <property type="entry name" value="RmlC-like_jellyroll"/>
</dbReference>
<dbReference type="GO" id="GO:0019305">
    <property type="term" value="P:dTDP-rhamnose biosynthetic process"/>
    <property type="evidence" value="ECO:0007669"/>
    <property type="project" value="UniProtKB-UniRule"/>
</dbReference>
<dbReference type="SUPFAM" id="SSF51182">
    <property type="entry name" value="RmlC-like cupins"/>
    <property type="match status" value="1"/>
</dbReference>
<dbReference type="NCBIfam" id="TIGR01221">
    <property type="entry name" value="rmlC"/>
    <property type="match status" value="1"/>
</dbReference>
<comment type="subunit">
    <text evidence="7">Homodimer.</text>
</comment>
<dbReference type="PANTHER" id="PTHR21047:SF2">
    <property type="entry name" value="THYMIDINE DIPHOSPHO-4-KETO-RHAMNOSE 3,5-EPIMERASE"/>
    <property type="match status" value="1"/>
</dbReference>
<evidence type="ECO:0000256" key="2">
    <source>
        <dbReference type="ARBA" id="ARBA00001997"/>
    </source>
</evidence>
<dbReference type="Proteomes" id="UP000000420">
    <property type="component" value="Chromosome"/>
</dbReference>
<proteinExistence type="inferred from homology"/>
<comment type="similarity">
    <text evidence="7">Belongs to the dTDP-4-dehydrorhamnose 3,5-epimerase family.</text>
</comment>
<dbReference type="RefSeq" id="WP_011037176.1">
    <property type="nucleotide sequence ID" value="NC_007086.1"/>
</dbReference>
<evidence type="ECO:0000256" key="5">
    <source>
        <dbReference type="PIRSR" id="PIRSR600888-1"/>
    </source>
</evidence>
<dbReference type="HOGENOM" id="CLU_090940_1_0_6"/>